<keyword evidence="11" id="KW-1185">Reference proteome</keyword>
<feature type="transmembrane region" description="Helical" evidence="8">
    <location>
        <begin position="172"/>
        <end position="196"/>
    </location>
</feature>
<dbReference type="EMBL" id="CAADJD010000020">
    <property type="protein sequence ID" value="VFS67308.1"/>
    <property type="molecule type" value="Genomic_DNA"/>
</dbReference>
<evidence type="ECO:0000256" key="3">
    <source>
        <dbReference type="ARBA" id="ARBA00022475"/>
    </source>
</evidence>
<proteinExistence type="predicted"/>
<feature type="transmembrane region" description="Helical" evidence="8">
    <location>
        <begin position="101"/>
        <end position="118"/>
    </location>
</feature>
<dbReference type="NCBIfam" id="TIGR00410">
    <property type="entry name" value="lacE"/>
    <property type="match status" value="1"/>
</dbReference>
<accession>A0A485B741</accession>
<dbReference type="PANTHER" id="PTHR33989">
    <property type="match status" value="1"/>
</dbReference>
<feature type="transmembrane region" description="Helical" evidence="8">
    <location>
        <begin position="237"/>
        <end position="257"/>
    </location>
</feature>
<dbReference type="GO" id="GO:1901264">
    <property type="term" value="P:carbohydrate derivative transport"/>
    <property type="evidence" value="ECO:0007669"/>
    <property type="project" value="TreeGrafter"/>
</dbReference>
<dbReference type="InterPro" id="IPR051088">
    <property type="entry name" value="PTS_Sugar-EIIC/EIIB"/>
</dbReference>
<evidence type="ECO:0000256" key="8">
    <source>
        <dbReference type="SAM" id="Phobius"/>
    </source>
</evidence>
<evidence type="ECO:0000256" key="4">
    <source>
        <dbReference type="ARBA" id="ARBA00022597"/>
    </source>
</evidence>
<dbReference type="GO" id="GO:0005886">
    <property type="term" value="C:plasma membrane"/>
    <property type="evidence" value="ECO:0007669"/>
    <property type="project" value="UniProtKB-SubCell"/>
</dbReference>
<evidence type="ECO:0000256" key="5">
    <source>
        <dbReference type="ARBA" id="ARBA00022692"/>
    </source>
</evidence>
<comment type="subcellular location">
    <subcellularLocation>
        <location evidence="1">Cell membrane</location>
        <topology evidence="1">Multi-pass membrane protein</topology>
    </subcellularLocation>
</comment>
<dbReference type="Proteomes" id="UP000401081">
    <property type="component" value="Unassembled WGS sequence"/>
</dbReference>
<feature type="transmembrane region" description="Helical" evidence="8">
    <location>
        <begin position="345"/>
        <end position="368"/>
    </location>
</feature>
<evidence type="ECO:0000259" key="9">
    <source>
        <dbReference type="PROSITE" id="PS51105"/>
    </source>
</evidence>
<feature type="domain" description="PTS EIIC type-3" evidence="9">
    <location>
        <begin position="7"/>
        <end position="413"/>
    </location>
</feature>
<name>A0A485B741_KLUCR</name>
<keyword evidence="5 8" id="KW-0812">Transmembrane</keyword>
<dbReference type="InterPro" id="IPR003352">
    <property type="entry name" value="PTS_EIIC"/>
</dbReference>
<keyword evidence="7 8" id="KW-0472">Membrane</keyword>
<feature type="transmembrane region" description="Helical" evidence="8">
    <location>
        <begin position="288"/>
        <end position="307"/>
    </location>
</feature>
<keyword evidence="6 8" id="KW-1133">Transmembrane helix</keyword>
<protein>
    <submittedName>
        <fullName evidence="10">PTS system oligo-beta-mannoside-specific EIIC component</fullName>
    </submittedName>
</protein>
<evidence type="ECO:0000256" key="2">
    <source>
        <dbReference type="ARBA" id="ARBA00022448"/>
    </source>
</evidence>
<dbReference type="InterPro" id="IPR004501">
    <property type="entry name" value="PTS_EIIC_3"/>
</dbReference>
<feature type="transmembrane region" description="Helical" evidence="8">
    <location>
        <begin position="138"/>
        <end position="160"/>
    </location>
</feature>
<keyword evidence="3" id="KW-1003">Cell membrane</keyword>
<dbReference type="GO" id="GO:0008982">
    <property type="term" value="F:protein-N(PI)-phosphohistidine-sugar phosphotransferase activity"/>
    <property type="evidence" value="ECO:0007669"/>
    <property type="project" value="InterPro"/>
</dbReference>
<sequence length="495" mass="54265">MSYFERLAEKMLPVANAIGNQRHMQAIRNGLISILPLTIVGSFFVILLNIPIKGYMDFIAPWRDILDVPFRFTVGLMSLYAAFTIGSFLGKSYKLNDITSGLLAMLATLLMIVPVNIKEGVTVAGDAVSGRYIPVASLSSQGLFGAIISSLIAIEIYRFIKVRNIEIKMPAGVPPVVASSFSALFPTLAVVLIFWIPRHFLNIDINAIISYIIMPLKGFMTGTNLFGGIVTQFFIDLFWVFGIHGHAVMGPLIRPLWDQAIVQNMELFQAGTSAYDLPNIFTEQFFQWYAQMGGTGSTLALVVLFIRSKVIYLKSLGKLSFIPGLFNINEPMIFGAPIVMNPILAVPFILAPMVNTVVVYLFTISGLIPRMMVKPPFHHPRAAGGIDYHQLEPDCLRAGVCLLLHLAGNLLPVLQSVRKENAGNRTGPAGRRAKSQTAGGCIIRHAQCASRSPSWRILIFIPLHQSIPAALSDLLLRYCAISASGTMPPPVAHTR</sequence>
<evidence type="ECO:0000313" key="10">
    <source>
        <dbReference type="EMBL" id="VFS67308.1"/>
    </source>
</evidence>
<evidence type="ECO:0000256" key="6">
    <source>
        <dbReference type="ARBA" id="ARBA00022989"/>
    </source>
</evidence>
<evidence type="ECO:0000313" key="11">
    <source>
        <dbReference type="Proteomes" id="UP000401081"/>
    </source>
</evidence>
<gene>
    <name evidence="10" type="primary">gmuC_7</name>
    <name evidence="10" type="ORF">NCTC12993_03677</name>
</gene>
<dbReference type="GO" id="GO:0009401">
    <property type="term" value="P:phosphoenolpyruvate-dependent sugar phosphotransferase system"/>
    <property type="evidence" value="ECO:0007669"/>
    <property type="project" value="InterPro"/>
</dbReference>
<reference evidence="10 11" key="1">
    <citation type="submission" date="2019-03" db="EMBL/GenBank/DDBJ databases">
        <authorList>
            <consortium name="Pathogen Informatics"/>
        </authorList>
    </citation>
    <scope>NUCLEOTIDE SEQUENCE [LARGE SCALE GENOMIC DNA]</scope>
    <source>
        <strain evidence="10 11">NCTC12993</strain>
    </source>
</reference>
<organism evidence="10 11">
    <name type="scientific">Kluyvera cryocrescens</name>
    <name type="common">Kluyvera citrophila</name>
    <dbReference type="NCBI Taxonomy" id="580"/>
    <lineage>
        <taxon>Bacteria</taxon>
        <taxon>Pseudomonadati</taxon>
        <taxon>Pseudomonadota</taxon>
        <taxon>Gammaproteobacteria</taxon>
        <taxon>Enterobacterales</taxon>
        <taxon>Enterobacteriaceae</taxon>
        <taxon>Kluyvera</taxon>
    </lineage>
</organism>
<dbReference type="PROSITE" id="PS51105">
    <property type="entry name" value="PTS_EIIC_TYPE_3"/>
    <property type="match status" value="1"/>
</dbReference>
<evidence type="ECO:0000256" key="7">
    <source>
        <dbReference type="ARBA" id="ARBA00023136"/>
    </source>
</evidence>
<dbReference type="AlphaFoldDB" id="A0A485B741"/>
<feature type="transmembrane region" description="Helical" evidence="8">
    <location>
        <begin position="70"/>
        <end position="89"/>
    </location>
</feature>
<dbReference type="PANTHER" id="PTHR33989:SF11">
    <property type="entry name" value="LICHENAN PERMEASE IIC COMPONENT"/>
    <property type="match status" value="1"/>
</dbReference>
<feature type="transmembrane region" description="Helical" evidence="8">
    <location>
        <begin position="31"/>
        <end position="50"/>
    </location>
</feature>
<keyword evidence="2" id="KW-0813">Transport</keyword>
<feature type="transmembrane region" description="Helical" evidence="8">
    <location>
        <begin position="208"/>
        <end position="230"/>
    </location>
</feature>
<evidence type="ECO:0000256" key="1">
    <source>
        <dbReference type="ARBA" id="ARBA00004651"/>
    </source>
</evidence>
<keyword evidence="4" id="KW-0762">Sugar transport</keyword>
<dbReference type="Pfam" id="PF02378">
    <property type="entry name" value="PTS_EIIC"/>
    <property type="match status" value="1"/>
</dbReference>